<dbReference type="InterPro" id="IPR037171">
    <property type="entry name" value="NagB/RpiA_transferase-like"/>
</dbReference>
<evidence type="ECO:0000256" key="1">
    <source>
        <dbReference type="ARBA" id="ARBA00023015"/>
    </source>
</evidence>
<dbReference type="PROSITE" id="PS51000">
    <property type="entry name" value="HTH_DEOR_2"/>
    <property type="match status" value="1"/>
</dbReference>
<dbReference type="Gene3D" id="3.40.50.1360">
    <property type="match status" value="1"/>
</dbReference>
<keyword evidence="1" id="KW-0805">Transcription regulation</keyword>
<dbReference type="PANTHER" id="PTHR30363:SF44">
    <property type="entry name" value="AGA OPERON TRANSCRIPTIONAL REPRESSOR-RELATED"/>
    <property type="match status" value="1"/>
</dbReference>
<dbReference type="PROSITE" id="PS00894">
    <property type="entry name" value="HTH_DEOR_1"/>
    <property type="match status" value="1"/>
</dbReference>
<accession>A0ABY8DL92</accession>
<keyword evidence="3" id="KW-0804">Transcription</keyword>
<feature type="domain" description="HTH deoR-type" evidence="4">
    <location>
        <begin position="4"/>
        <end position="59"/>
    </location>
</feature>
<evidence type="ECO:0000313" key="5">
    <source>
        <dbReference type="EMBL" id="WEX91666.1"/>
    </source>
</evidence>
<dbReference type="PANTHER" id="PTHR30363">
    <property type="entry name" value="HTH-TYPE TRANSCRIPTIONAL REGULATOR SRLR-RELATED"/>
    <property type="match status" value="1"/>
</dbReference>
<dbReference type="GO" id="GO:0003677">
    <property type="term" value="F:DNA binding"/>
    <property type="evidence" value="ECO:0007669"/>
    <property type="project" value="UniProtKB-KW"/>
</dbReference>
<evidence type="ECO:0000259" key="4">
    <source>
        <dbReference type="PROSITE" id="PS51000"/>
    </source>
</evidence>
<evidence type="ECO:0000256" key="2">
    <source>
        <dbReference type="ARBA" id="ARBA00023125"/>
    </source>
</evidence>
<dbReference type="Pfam" id="PF00455">
    <property type="entry name" value="DeoRC"/>
    <property type="match status" value="1"/>
</dbReference>
<dbReference type="RefSeq" id="WP_280663624.1">
    <property type="nucleotide sequence ID" value="NZ_CP120375.1"/>
</dbReference>
<dbReference type="SMART" id="SM01134">
    <property type="entry name" value="DeoRC"/>
    <property type="match status" value="1"/>
</dbReference>
<organism evidence="5 6">
    <name type="scientific">Sinorhizobium garamanticum</name>
    <dbReference type="NCBI Taxonomy" id="680247"/>
    <lineage>
        <taxon>Bacteria</taxon>
        <taxon>Pseudomonadati</taxon>
        <taxon>Pseudomonadota</taxon>
        <taxon>Alphaproteobacteria</taxon>
        <taxon>Hyphomicrobiales</taxon>
        <taxon>Rhizobiaceae</taxon>
        <taxon>Sinorhizobium/Ensifer group</taxon>
        <taxon>Sinorhizobium</taxon>
    </lineage>
</organism>
<dbReference type="InterPro" id="IPR014036">
    <property type="entry name" value="DeoR-like_C"/>
</dbReference>
<keyword evidence="2 5" id="KW-0238">DNA-binding</keyword>
<geneLocation type="plasmid" evidence="5 6">
    <name>unnamed</name>
</geneLocation>
<dbReference type="InterPro" id="IPR036390">
    <property type="entry name" value="WH_DNA-bd_sf"/>
</dbReference>
<dbReference type="PRINTS" id="PR00037">
    <property type="entry name" value="HTHLACR"/>
</dbReference>
<dbReference type="SMART" id="SM00420">
    <property type="entry name" value="HTH_DEOR"/>
    <property type="match status" value="1"/>
</dbReference>
<keyword evidence="6" id="KW-1185">Reference proteome</keyword>
<protein>
    <submittedName>
        <fullName evidence="5">DeoR/GlpR family DNA-binding transcription regulator</fullName>
    </submittedName>
</protein>
<dbReference type="SUPFAM" id="SSF100950">
    <property type="entry name" value="NagB/RpiA/CoA transferase-like"/>
    <property type="match status" value="1"/>
</dbReference>
<dbReference type="EMBL" id="CP120375">
    <property type="protein sequence ID" value="WEX91666.1"/>
    <property type="molecule type" value="Genomic_DNA"/>
</dbReference>
<dbReference type="Proteomes" id="UP001229355">
    <property type="component" value="Plasmid unnamed"/>
</dbReference>
<dbReference type="InterPro" id="IPR036388">
    <property type="entry name" value="WH-like_DNA-bd_sf"/>
</dbReference>
<keyword evidence="5" id="KW-0614">Plasmid</keyword>
<dbReference type="SUPFAM" id="SSF46785">
    <property type="entry name" value="Winged helix' DNA-binding domain"/>
    <property type="match status" value="1"/>
</dbReference>
<dbReference type="InterPro" id="IPR050313">
    <property type="entry name" value="Carb_Metab_HTH_regulators"/>
</dbReference>
<sequence length="257" mass="27793">MSLSHNRQKKLIEIIQADGEVRIRDVMMHFNVSEETARRDIKQLEQDGLVVRVHGGAVATQQPKLLDISSRTISEPAGKSAIAGIAVDLLKPGQNVFMGGGSTVLSLARRISPLPEMRIVTNMVDTAIAAAEGHRHHVVVLGGDFNGDFRTVTGFAALRTLREQQIDIAFIGVNAVHPTQGVFDHEEAGQALAATLSEQARKIIVLADHNKFGLSARYRVLKHSEISTIITDQKPASDVMAALQSAGAEIVYPQNPS</sequence>
<evidence type="ECO:0000256" key="3">
    <source>
        <dbReference type="ARBA" id="ARBA00023163"/>
    </source>
</evidence>
<dbReference type="InterPro" id="IPR018356">
    <property type="entry name" value="Tscrpt_reg_HTH_DeoR_CS"/>
</dbReference>
<proteinExistence type="predicted"/>
<gene>
    <name evidence="5" type="ORF">PZN02_005959</name>
</gene>
<dbReference type="InterPro" id="IPR001034">
    <property type="entry name" value="DeoR_HTH"/>
</dbReference>
<reference evidence="5 6" key="1">
    <citation type="submission" date="2023-03" db="EMBL/GenBank/DDBJ databases">
        <authorList>
            <person name="Kaur S."/>
            <person name="Espinosa-Saiz D."/>
            <person name="Velazquez E."/>
            <person name="Menendez E."/>
            <person name="diCenzo G.C."/>
        </authorList>
    </citation>
    <scope>NUCLEOTIDE SEQUENCE [LARGE SCALE GENOMIC DNA]</scope>
    <source>
        <strain evidence="5 6">LMG 24692</strain>
        <plasmid evidence="5 6">unnamed</plasmid>
    </source>
</reference>
<dbReference type="Pfam" id="PF08220">
    <property type="entry name" value="HTH_DeoR"/>
    <property type="match status" value="1"/>
</dbReference>
<dbReference type="Gene3D" id="1.10.10.10">
    <property type="entry name" value="Winged helix-like DNA-binding domain superfamily/Winged helix DNA-binding domain"/>
    <property type="match status" value="1"/>
</dbReference>
<name>A0ABY8DL92_9HYPH</name>
<evidence type="ECO:0000313" key="6">
    <source>
        <dbReference type="Proteomes" id="UP001229355"/>
    </source>
</evidence>